<dbReference type="PANTHER" id="PTHR24186:SF37">
    <property type="entry name" value="PGG DOMAIN-CONTAINING PROTEIN"/>
    <property type="match status" value="1"/>
</dbReference>
<comment type="caution">
    <text evidence="10">The sequence shown here is derived from an EMBL/GenBank/DDBJ whole genome shotgun (WGS) entry which is preliminary data.</text>
</comment>
<protein>
    <recommendedName>
        <fullName evidence="9">PGG domain-containing protein</fullName>
    </recommendedName>
</protein>
<dbReference type="Pfam" id="PF12796">
    <property type="entry name" value="Ank_2"/>
    <property type="match status" value="1"/>
</dbReference>
<organism evidence="10 11">
    <name type="scientific">Nepenthes gracilis</name>
    <name type="common">Slender pitcher plant</name>
    <dbReference type="NCBI Taxonomy" id="150966"/>
    <lineage>
        <taxon>Eukaryota</taxon>
        <taxon>Viridiplantae</taxon>
        <taxon>Streptophyta</taxon>
        <taxon>Embryophyta</taxon>
        <taxon>Tracheophyta</taxon>
        <taxon>Spermatophyta</taxon>
        <taxon>Magnoliopsida</taxon>
        <taxon>eudicotyledons</taxon>
        <taxon>Gunneridae</taxon>
        <taxon>Pentapetalae</taxon>
        <taxon>Caryophyllales</taxon>
        <taxon>Nepenthaceae</taxon>
        <taxon>Nepenthes</taxon>
    </lineage>
</organism>
<sequence>MERMLYDAAFEGNVSLLLALLREDPLLLHRFQLCEGNFTGSPLHLAAKLGYAEFAAEILNRKPELAEELDPNKSSPLHLASARGHLEIVKFLLTVNPSMCLARDFEGRNPLHLAALNGQLSVLEELVRVVPWAARERVSQAGDTVLHLCVKSKRLEALKLLVNSSVGDDEMMNAKDGDGNGILHLAAADKELEAIKIILSNDKINKNAQNANGFTVLDIFDKSPKDANKDKEIRNVLRRAKFLRAVDIGDPNTWQKQTEWLETQRGTLMVVASLIATMSFQAGLSPPGGVWQNATYENGTSVLAQTRPIYYNVYVLTTTTGLASSMSIIILLVSGLPCKRASVGFIMMLMWIALMATMNTYLISMHALTPKDGYTMAIPVIRILSWVWSSLVGLLLLGHILRYFVGVIKMATQLVQRV</sequence>
<name>A0AAD3P7S2_NEPGR</name>
<feature type="domain" description="PGG" evidence="9">
    <location>
        <begin position="259"/>
        <end position="366"/>
    </location>
</feature>
<accession>A0AAD3P7S2</accession>
<keyword evidence="4 8" id="KW-1133">Transmembrane helix</keyword>
<gene>
    <name evidence="10" type="ORF">Nepgr_000991</name>
</gene>
<dbReference type="Proteomes" id="UP001279734">
    <property type="component" value="Unassembled WGS sequence"/>
</dbReference>
<evidence type="ECO:0000313" key="10">
    <source>
        <dbReference type="EMBL" id="GMG99151.1"/>
    </source>
</evidence>
<feature type="transmembrane region" description="Helical" evidence="8">
    <location>
        <begin position="383"/>
        <end position="405"/>
    </location>
</feature>
<dbReference type="SUPFAM" id="SSF48403">
    <property type="entry name" value="Ankyrin repeat"/>
    <property type="match status" value="1"/>
</dbReference>
<evidence type="ECO:0000256" key="3">
    <source>
        <dbReference type="ARBA" id="ARBA00022737"/>
    </source>
</evidence>
<dbReference type="Gene3D" id="1.25.40.20">
    <property type="entry name" value="Ankyrin repeat-containing domain"/>
    <property type="match status" value="2"/>
</dbReference>
<keyword evidence="5 7" id="KW-0040">ANK repeat</keyword>
<comment type="subcellular location">
    <subcellularLocation>
        <location evidence="1">Membrane</location>
        <topology evidence="1">Multi-pass membrane protein</topology>
    </subcellularLocation>
</comment>
<keyword evidence="3" id="KW-0677">Repeat</keyword>
<keyword evidence="6 8" id="KW-0472">Membrane</keyword>
<keyword evidence="2 8" id="KW-0812">Transmembrane</keyword>
<dbReference type="AlphaFoldDB" id="A0AAD3P7S2"/>
<dbReference type="InterPro" id="IPR026961">
    <property type="entry name" value="PGG_dom"/>
</dbReference>
<evidence type="ECO:0000256" key="2">
    <source>
        <dbReference type="ARBA" id="ARBA00022692"/>
    </source>
</evidence>
<evidence type="ECO:0000256" key="6">
    <source>
        <dbReference type="ARBA" id="ARBA00023136"/>
    </source>
</evidence>
<dbReference type="PANTHER" id="PTHR24186">
    <property type="entry name" value="PROTEIN PHOSPHATASE 1 REGULATORY SUBUNIT"/>
    <property type="match status" value="1"/>
</dbReference>
<evidence type="ECO:0000256" key="5">
    <source>
        <dbReference type="ARBA" id="ARBA00023043"/>
    </source>
</evidence>
<evidence type="ECO:0000256" key="7">
    <source>
        <dbReference type="PROSITE-ProRule" id="PRU00023"/>
    </source>
</evidence>
<dbReference type="InterPro" id="IPR002110">
    <property type="entry name" value="Ankyrin_rpt"/>
</dbReference>
<evidence type="ECO:0000256" key="4">
    <source>
        <dbReference type="ARBA" id="ARBA00022989"/>
    </source>
</evidence>
<dbReference type="PROSITE" id="PS50088">
    <property type="entry name" value="ANK_REPEAT"/>
    <property type="match status" value="2"/>
</dbReference>
<feature type="transmembrane region" description="Helical" evidence="8">
    <location>
        <begin position="345"/>
        <end position="363"/>
    </location>
</feature>
<dbReference type="EMBL" id="BSYO01000001">
    <property type="protein sequence ID" value="GMG99151.1"/>
    <property type="molecule type" value="Genomic_DNA"/>
</dbReference>
<dbReference type="GO" id="GO:0005886">
    <property type="term" value="C:plasma membrane"/>
    <property type="evidence" value="ECO:0007669"/>
    <property type="project" value="TreeGrafter"/>
</dbReference>
<dbReference type="SMART" id="SM00248">
    <property type="entry name" value="ANK"/>
    <property type="match status" value="5"/>
</dbReference>
<evidence type="ECO:0000313" key="11">
    <source>
        <dbReference type="Proteomes" id="UP001279734"/>
    </source>
</evidence>
<evidence type="ECO:0000259" key="9">
    <source>
        <dbReference type="Pfam" id="PF13962"/>
    </source>
</evidence>
<evidence type="ECO:0000256" key="1">
    <source>
        <dbReference type="ARBA" id="ARBA00004141"/>
    </source>
</evidence>
<evidence type="ECO:0000256" key="8">
    <source>
        <dbReference type="SAM" id="Phobius"/>
    </source>
</evidence>
<feature type="repeat" description="ANK" evidence="7">
    <location>
        <begin position="106"/>
        <end position="128"/>
    </location>
</feature>
<keyword evidence="11" id="KW-1185">Reference proteome</keyword>
<dbReference type="Pfam" id="PF13962">
    <property type="entry name" value="PGG"/>
    <property type="match status" value="1"/>
</dbReference>
<dbReference type="PROSITE" id="PS50297">
    <property type="entry name" value="ANK_REP_REGION"/>
    <property type="match status" value="2"/>
</dbReference>
<feature type="repeat" description="ANK" evidence="7">
    <location>
        <begin position="72"/>
        <end position="104"/>
    </location>
</feature>
<proteinExistence type="predicted"/>
<reference evidence="10" key="1">
    <citation type="submission" date="2023-05" db="EMBL/GenBank/DDBJ databases">
        <title>Nepenthes gracilis genome sequencing.</title>
        <authorList>
            <person name="Fukushima K."/>
        </authorList>
    </citation>
    <scope>NUCLEOTIDE SEQUENCE</scope>
    <source>
        <strain evidence="10">SING2019-196</strain>
    </source>
</reference>
<dbReference type="InterPro" id="IPR036770">
    <property type="entry name" value="Ankyrin_rpt-contain_sf"/>
</dbReference>
<feature type="transmembrane region" description="Helical" evidence="8">
    <location>
        <begin position="309"/>
        <end position="333"/>
    </location>
</feature>